<feature type="compositionally biased region" description="Low complexity" evidence="1">
    <location>
        <begin position="774"/>
        <end position="783"/>
    </location>
</feature>
<keyword evidence="4" id="KW-1185">Reference proteome</keyword>
<evidence type="ECO:0000313" key="3">
    <source>
        <dbReference type="EMBL" id="RJG05718.1"/>
    </source>
</evidence>
<comment type="caution">
    <text evidence="3">The sequence shown here is derived from an EMBL/GenBank/DDBJ whole genome shotgun (WGS) entry which is preliminary data.</text>
</comment>
<name>A0A418WZQ2_9BURK</name>
<gene>
    <name evidence="3" type="ORF">D3870_06530</name>
</gene>
<keyword evidence="2" id="KW-0732">Signal</keyword>
<dbReference type="OrthoDB" id="102964at2"/>
<organism evidence="3 4">
    <name type="scientific">Noviherbaspirillum cavernae</name>
    <dbReference type="NCBI Taxonomy" id="2320862"/>
    <lineage>
        <taxon>Bacteria</taxon>
        <taxon>Pseudomonadati</taxon>
        <taxon>Pseudomonadota</taxon>
        <taxon>Betaproteobacteria</taxon>
        <taxon>Burkholderiales</taxon>
        <taxon>Oxalobacteraceae</taxon>
        <taxon>Noviherbaspirillum</taxon>
    </lineage>
</organism>
<sequence>MKTWKSVVLLILFSFSLGIGAGAHAQSATGPETPWPYTVKAGDATLTVYQPQLDSWDGYRLMARVAVAAARGQPPRSQYGIVTVEASTHTDKGTRMVTIDQAKIVQSEFPSATSSQASAWSSAIARELTGKSRTIALDRLEASLGALEKQRSFEHKPLRNAAPQFIFSTVPAILISIDGEPIYKPVSGTALERVINTRPLLLRDRDGAHYLKVFDGWMMAPSIDASWSVLSIPSADLRTAFKQASDAHLIDPLTGQTTADSPAPSLKNGAPAIHVTSVPAELIVTDGEPRYVPIAGTTLLYVENTTGNVFKDATDNKTYVLASGRWFRAAEGGGPWEYVAANALPADFARIPDDSAKENVKASVAGTAQAREAAIAASVPQTAAVKIADARLAQPRFDGDPVFKPIAGTPLQYVVNTATPIIRVDGGSFYAVQNGVWFTARSVNGPWAVATSVPAVIYSIPPESPLHYVTFVQINSVSNGVVYVGYTPGYQGTVVDPVTGVVVYGTGYVYDPWIGTVWYGAPVTYGYGATVAYTPWNGWAVGFGFGWAWGATTAAAGWGWGPYPYWGPWAYPAWGGAYAYGPAGGAAAWGPGGWAGYTGNIYTQWGNRATVSRSAGGYNAWTGNAWSTQVGSSYNSRTGVSSAGQRGAVQNVYTGNFAAGGRGVATGPGGNVAAGERGVVGSPSTGQYAAGERGAVTNPNTGQTISGGRGVAGNVNTGQATTYGRATGQEGGTVAHVGDDVYAGKDGNVYRNTGSGWEQHTTNGWQPTEGGAGATSAAGGATARSEHMQQLDGERNARQFGGERAQNLNRSSMGMQRSFGGGHMGGGRRR</sequence>
<feature type="compositionally biased region" description="Polar residues" evidence="1">
    <location>
        <begin position="754"/>
        <end position="766"/>
    </location>
</feature>
<evidence type="ECO:0000313" key="4">
    <source>
        <dbReference type="Proteomes" id="UP000285190"/>
    </source>
</evidence>
<evidence type="ECO:0000256" key="2">
    <source>
        <dbReference type="SAM" id="SignalP"/>
    </source>
</evidence>
<proteinExistence type="predicted"/>
<evidence type="ECO:0000256" key="1">
    <source>
        <dbReference type="SAM" id="MobiDB-lite"/>
    </source>
</evidence>
<feature type="region of interest" description="Disordered" evidence="1">
    <location>
        <begin position="754"/>
        <end position="792"/>
    </location>
</feature>
<accession>A0A418WZQ2</accession>
<feature type="region of interest" description="Disordered" evidence="1">
    <location>
        <begin position="805"/>
        <end position="830"/>
    </location>
</feature>
<dbReference type="EMBL" id="QYUN01000002">
    <property type="protein sequence ID" value="RJG05718.1"/>
    <property type="molecule type" value="Genomic_DNA"/>
</dbReference>
<reference evidence="3 4" key="1">
    <citation type="submission" date="2018-09" db="EMBL/GenBank/DDBJ databases">
        <authorList>
            <person name="Zhu H."/>
        </authorList>
    </citation>
    <scope>NUCLEOTIDE SEQUENCE [LARGE SCALE GENOMIC DNA]</scope>
    <source>
        <strain evidence="3 4">K2R10-39</strain>
    </source>
</reference>
<feature type="compositionally biased region" description="Gly residues" evidence="1">
    <location>
        <begin position="819"/>
        <end position="830"/>
    </location>
</feature>
<feature type="region of interest" description="Disordered" evidence="1">
    <location>
        <begin position="683"/>
        <end position="713"/>
    </location>
</feature>
<protein>
    <submittedName>
        <fullName evidence="3">Autotransporter</fullName>
    </submittedName>
</protein>
<feature type="signal peptide" evidence="2">
    <location>
        <begin position="1"/>
        <end position="25"/>
    </location>
</feature>
<feature type="chain" id="PRO_5019299082" evidence="2">
    <location>
        <begin position="26"/>
        <end position="830"/>
    </location>
</feature>
<dbReference type="Proteomes" id="UP000285190">
    <property type="component" value="Unassembled WGS sequence"/>
</dbReference>
<dbReference type="AlphaFoldDB" id="A0A418WZQ2"/>